<feature type="signal peptide" evidence="3">
    <location>
        <begin position="1"/>
        <end position="29"/>
    </location>
</feature>
<dbReference type="InterPro" id="IPR002018">
    <property type="entry name" value="CarbesteraseB"/>
</dbReference>
<dbReference type="PROSITE" id="PS00122">
    <property type="entry name" value="CARBOXYLESTERASE_B_1"/>
    <property type="match status" value="1"/>
</dbReference>
<feature type="chain" id="PRO_5015372907" description="Carboxylic ester hydrolase" evidence="3">
    <location>
        <begin position="30"/>
        <end position="569"/>
    </location>
</feature>
<name>A0A2S4VSF6_9BASI</name>
<reference evidence="6" key="2">
    <citation type="journal article" date="2018" name="BMC Genomics">
        <title>Genomic insights into host adaptation between the wheat stripe rust pathogen (Puccinia striiformis f. sp. tritici) and the barley stripe rust pathogen (Puccinia striiformis f. sp. hordei).</title>
        <authorList>
            <person name="Xia C."/>
            <person name="Wang M."/>
            <person name="Yin C."/>
            <person name="Cornejo O.E."/>
            <person name="Hulbert S.H."/>
            <person name="Chen X."/>
        </authorList>
    </citation>
    <scope>NUCLEOTIDE SEQUENCE [LARGE SCALE GENOMIC DNA]</scope>
    <source>
        <strain evidence="6">93TX-2</strain>
    </source>
</reference>
<evidence type="ECO:0000256" key="3">
    <source>
        <dbReference type="RuleBase" id="RU361235"/>
    </source>
</evidence>
<dbReference type="InterPro" id="IPR019826">
    <property type="entry name" value="Carboxylesterase_B_AS"/>
</dbReference>
<protein>
    <recommendedName>
        <fullName evidence="3">Carboxylic ester hydrolase</fullName>
        <ecNumber evidence="3">3.1.1.-</ecNumber>
    </recommendedName>
</protein>
<dbReference type="VEuPathDB" id="FungiDB:PSTT_13070"/>
<dbReference type="GO" id="GO:0016787">
    <property type="term" value="F:hydrolase activity"/>
    <property type="evidence" value="ECO:0007669"/>
    <property type="project" value="UniProtKB-KW"/>
</dbReference>
<organism evidence="5 6">
    <name type="scientific">Puccinia striiformis</name>
    <dbReference type="NCBI Taxonomy" id="27350"/>
    <lineage>
        <taxon>Eukaryota</taxon>
        <taxon>Fungi</taxon>
        <taxon>Dikarya</taxon>
        <taxon>Basidiomycota</taxon>
        <taxon>Pucciniomycotina</taxon>
        <taxon>Pucciniomycetes</taxon>
        <taxon>Pucciniales</taxon>
        <taxon>Pucciniaceae</taxon>
        <taxon>Puccinia</taxon>
    </lineage>
</organism>
<dbReference type="SUPFAM" id="SSF53474">
    <property type="entry name" value="alpha/beta-Hydrolases"/>
    <property type="match status" value="1"/>
</dbReference>
<evidence type="ECO:0000259" key="4">
    <source>
        <dbReference type="Pfam" id="PF00135"/>
    </source>
</evidence>
<comment type="caution">
    <text evidence="5">The sequence shown here is derived from an EMBL/GenBank/DDBJ whole genome shotgun (WGS) entry which is preliminary data.</text>
</comment>
<evidence type="ECO:0000313" key="5">
    <source>
        <dbReference type="EMBL" id="POW12399.1"/>
    </source>
</evidence>
<accession>A0A2S4VSF6</accession>
<feature type="domain" description="Carboxylesterase type B" evidence="4">
    <location>
        <begin position="30"/>
        <end position="529"/>
    </location>
</feature>
<proteinExistence type="inferred from homology"/>
<evidence type="ECO:0000256" key="2">
    <source>
        <dbReference type="ARBA" id="ARBA00022801"/>
    </source>
</evidence>
<keyword evidence="3" id="KW-0732">Signal</keyword>
<reference evidence="5 6" key="1">
    <citation type="submission" date="2017-12" db="EMBL/GenBank/DDBJ databases">
        <title>Gene loss provides genomic basis for host adaptation in cereal stripe rust fungi.</title>
        <authorList>
            <person name="Xia C."/>
        </authorList>
    </citation>
    <scope>NUCLEOTIDE SEQUENCE [LARGE SCALE GENOMIC DNA]</scope>
    <source>
        <strain evidence="5 6">93TX-2</strain>
    </source>
</reference>
<comment type="similarity">
    <text evidence="1 3">Belongs to the type-B carboxylesterase/lipase family.</text>
</comment>
<dbReference type="OrthoDB" id="408631at2759"/>
<dbReference type="InterPro" id="IPR029058">
    <property type="entry name" value="AB_hydrolase_fold"/>
</dbReference>
<dbReference type="AlphaFoldDB" id="A0A2S4VSF6"/>
<dbReference type="Pfam" id="PF00135">
    <property type="entry name" value="COesterase"/>
    <property type="match status" value="1"/>
</dbReference>
<gene>
    <name evidence="5" type="ORF">PSHT_08100</name>
</gene>
<dbReference type="EMBL" id="PKSM01000104">
    <property type="protein sequence ID" value="POW12399.1"/>
    <property type="molecule type" value="Genomic_DNA"/>
</dbReference>
<reference evidence="6" key="3">
    <citation type="journal article" date="2018" name="Mol. Plant Microbe Interact.">
        <title>Genome sequence resources for the wheat stripe rust pathogen (Puccinia striiformis f. sp. tritici) and the barley stripe rust pathogen (Puccinia striiformis f. sp. hordei).</title>
        <authorList>
            <person name="Xia C."/>
            <person name="Wang M."/>
            <person name="Yin C."/>
            <person name="Cornejo O.E."/>
            <person name="Hulbert S.H."/>
            <person name="Chen X."/>
        </authorList>
    </citation>
    <scope>NUCLEOTIDE SEQUENCE [LARGE SCALE GENOMIC DNA]</scope>
    <source>
        <strain evidence="6">93TX-2</strain>
    </source>
</reference>
<evidence type="ECO:0000313" key="6">
    <source>
        <dbReference type="Proteomes" id="UP000238274"/>
    </source>
</evidence>
<sequence>MMSSDSKIRTGLCFLLCLLPFVILDDARTQVIYSPKGSIRGAESQTKDVFKYSLRYAQPPVGQLRWRDPLPVNRWNGIFDATNTPPLCPQRNIPSTQSISEDCLYYTVYSPQVDRGTKLPIFVWLHGGSFIQGGSTNYGLDGAALAGKSKMIVVVVQYRLGLLGFLKGSLARTFPSISGNYGLKDVIAALNSIKEFADTFGGDQNRITLAGQSSGAELIKTLLVTNSASDLFQRAILHSAPLNYGDHSIKTADAIGAIAIPLFNCQDNCYRSYLDVDTILEVQNTLLDQLPDRIPEVAESEPFRPYVDNYLIKTDFMKALNSPGSRDFYLGGRQIIFTTVKDESGPTIESEAKPLKSIFQIPQFIKLALGSLDPNRSSTIETSHVYAKELSFELIFRNGIQAAKETLMLFGSDYIWTCPNQQVAVNITKNFPNPSGNNSVWLAQFDLGIPYPTTQSVSLCRGKVCHEDDILAVFGTPKDYNGFTSWSQKRLITEVGKRWAAFAATGSPNLDGYAPWSPVASGDELNLLRFGEVLGKTSPDQRPWACSLSDGFWGTKVPFDSQITSASSY</sequence>
<keyword evidence="2 3" id="KW-0378">Hydrolase</keyword>
<dbReference type="VEuPathDB" id="FungiDB:PSHT_08100"/>
<dbReference type="Gene3D" id="3.40.50.1820">
    <property type="entry name" value="alpha/beta hydrolase"/>
    <property type="match status" value="1"/>
</dbReference>
<dbReference type="Proteomes" id="UP000238274">
    <property type="component" value="Unassembled WGS sequence"/>
</dbReference>
<evidence type="ECO:0000256" key="1">
    <source>
        <dbReference type="ARBA" id="ARBA00005964"/>
    </source>
</evidence>
<keyword evidence="6" id="KW-1185">Reference proteome</keyword>
<dbReference type="PANTHER" id="PTHR45570">
    <property type="entry name" value="CARBOXYLIC ESTER HYDROLASE"/>
    <property type="match status" value="1"/>
</dbReference>
<dbReference type="EC" id="3.1.1.-" evidence="3"/>
<dbReference type="PANTHER" id="PTHR45570:SF1">
    <property type="entry name" value="CARBOXYLIC ESTER HYDROLASE"/>
    <property type="match status" value="1"/>
</dbReference>